<dbReference type="AlphaFoldDB" id="A0A9E7ZYC8"/>
<evidence type="ECO:0000256" key="1">
    <source>
        <dbReference type="SAM" id="Phobius"/>
    </source>
</evidence>
<accession>A0A9E7ZYC8</accession>
<reference evidence="2" key="1">
    <citation type="submission" date="2022-08" db="EMBL/GenBank/DDBJ databases">
        <title>Complete Genome Sequences of 2 Bosea sp. soil isolates.</title>
        <authorList>
            <person name="Alvarez Arevalo M."/>
            <person name="Sterndorff E.B."/>
            <person name="Faurdal D."/>
            <person name="Joergensen T.S."/>
            <person name="Weber T."/>
        </authorList>
    </citation>
    <scope>NUCLEOTIDE SEQUENCE</scope>
    <source>
        <strain evidence="2">NBC_00436</strain>
    </source>
</reference>
<keyword evidence="1" id="KW-0472">Membrane</keyword>
<keyword evidence="1" id="KW-0812">Transmembrane</keyword>
<gene>
    <name evidence="2" type="ORF">NWE54_07505</name>
</gene>
<proteinExistence type="predicted"/>
<protein>
    <submittedName>
        <fullName evidence="2">Uncharacterized protein</fullName>
    </submittedName>
</protein>
<dbReference type="EMBL" id="CP102774">
    <property type="protein sequence ID" value="UZF88627.1"/>
    <property type="molecule type" value="Genomic_DNA"/>
</dbReference>
<name>A0A9E7ZYC8_9HYPH</name>
<organism evidence="2">
    <name type="scientific">Bosea sp. NBC_00436</name>
    <dbReference type="NCBI Taxonomy" id="2969620"/>
    <lineage>
        <taxon>Bacteria</taxon>
        <taxon>Pseudomonadati</taxon>
        <taxon>Pseudomonadota</taxon>
        <taxon>Alphaproteobacteria</taxon>
        <taxon>Hyphomicrobiales</taxon>
        <taxon>Boseaceae</taxon>
        <taxon>Bosea</taxon>
    </lineage>
</organism>
<keyword evidence="1" id="KW-1133">Transmembrane helix</keyword>
<sequence>MDTVIKGHIIRHSASELFNDGSVRFTGIEMQTEAGESVWLDEVGMGHRTNALFEGAMQDGDSVTVWLYGSKKGSFMYAISAGKSYSYQPPGRSPFILQSLYFMGMGVLTAIFLIGIPAFFHGLYLFIKGLTITMDFTEDDVRRGVTTRTTTQPPATGVKGFGVMALAEARIKDKTPA</sequence>
<feature type="transmembrane region" description="Helical" evidence="1">
    <location>
        <begin position="100"/>
        <end position="127"/>
    </location>
</feature>
<evidence type="ECO:0000313" key="2">
    <source>
        <dbReference type="EMBL" id="UZF88627.1"/>
    </source>
</evidence>